<organism evidence="3 4">
    <name type="scientific">Campylobacter cuniculorum DSM 23162 = LMG 24588</name>
    <dbReference type="NCBI Taxonomy" id="1121267"/>
    <lineage>
        <taxon>Bacteria</taxon>
        <taxon>Pseudomonadati</taxon>
        <taxon>Campylobacterota</taxon>
        <taxon>Epsilonproteobacteria</taxon>
        <taxon>Campylobacterales</taxon>
        <taxon>Campylobacteraceae</taxon>
        <taxon>Campylobacter</taxon>
    </lineage>
</organism>
<evidence type="ECO:0000256" key="2">
    <source>
        <dbReference type="ARBA" id="ARBA00022729"/>
    </source>
</evidence>
<dbReference type="OrthoDB" id="9785326at2"/>
<sequence length="233" mass="26744">MKIWHLILVFLLFLNIEVCADEVSLDEFEQEYSSYEVNDPISGYNKIMTNFNIALYDYGFRPILKGYNAITPEFFRTGVRNFFDNLLAPLRFIGNVFQFKFNEAGDEFKRFLANTILGFGGVRDVASVMGIQKHHADVGAILAHWGVGSGFHIVLPVLGPSNLRDALALPVDWFLQPTAYIDPTWLEIVVSAYGFGNELSFRLDELDEIYYNTPNVYPFLRDAYEQRRIELSK</sequence>
<dbReference type="Proteomes" id="UP000192902">
    <property type="component" value="Chromosome"/>
</dbReference>
<dbReference type="eggNOG" id="COG2853">
    <property type="taxonomic scope" value="Bacteria"/>
</dbReference>
<dbReference type="GO" id="GO:0120010">
    <property type="term" value="P:intermembrane phospholipid transfer"/>
    <property type="evidence" value="ECO:0007669"/>
    <property type="project" value="TreeGrafter"/>
</dbReference>
<dbReference type="STRING" id="1121267.CCUN_1418"/>
<dbReference type="PANTHER" id="PTHR30035">
    <property type="entry name" value="LIPOPROTEIN VACJ-RELATED"/>
    <property type="match status" value="1"/>
</dbReference>
<proteinExistence type="inferred from homology"/>
<evidence type="ECO:0000256" key="1">
    <source>
        <dbReference type="ARBA" id="ARBA00010634"/>
    </source>
</evidence>
<dbReference type="InterPro" id="IPR007428">
    <property type="entry name" value="MlaA"/>
</dbReference>
<evidence type="ECO:0000313" key="3">
    <source>
        <dbReference type="EMBL" id="ARJ57006.1"/>
    </source>
</evidence>
<gene>
    <name evidence="3" type="ORF">CCUN_1418</name>
</gene>
<keyword evidence="3" id="KW-0449">Lipoprotein</keyword>
<dbReference type="EMBL" id="CP020867">
    <property type="protein sequence ID" value="ARJ57006.1"/>
    <property type="molecule type" value="Genomic_DNA"/>
</dbReference>
<comment type="similarity">
    <text evidence="1">Belongs to the MlaA family.</text>
</comment>
<dbReference type="PANTHER" id="PTHR30035:SF3">
    <property type="entry name" value="INTERMEMBRANE PHOSPHOLIPID TRANSPORT SYSTEM LIPOPROTEIN MLAA"/>
    <property type="match status" value="1"/>
</dbReference>
<name>A0A1W6BY24_9BACT</name>
<protein>
    <submittedName>
        <fullName evidence="3">Lipid asymmetry ABC transporter MlaABCDEF, lipoprotein MlaA</fullName>
    </submittedName>
</protein>
<accession>A0A1W6BY24</accession>
<dbReference type="GO" id="GO:0016020">
    <property type="term" value="C:membrane"/>
    <property type="evidence" value="ECO:0007669"/>
    <property type="project" value="InterPro"/>
</dbReference>
<dbReference type="KEGG" id="ccun:CCUN_1418"/>
<dbReference type="PRINTS" id="PR01805">
    <property type="entry name" value="VACJLIPOPROT"/>
</dbReference>
<dbReference type="Pfam" id="PF04333">
    <property type="entry name" value="MlaA"/>
    <property type="match status" value="1"/>
</dbReference>
<reference evidence="3 4" key="1">
    <citation type="submission" date="2017-04" db="EMBL/GenBank/DDBJ databases">
        <title>Complete genome sequence of the Campylobacter cuniculorum type strain LMG24588.</title>
        <authorList>
            <person name="Miller W.G."/>
            <person name="Yee E."/>
            <person name="Revez J."/>
            <person name="Bono J.L."/>
            <person name="Rossi M."/>
        </authorList>
    </citation>
    <scope>NUCLEOTIDE SEQUENCE [LARGE SCALE GENOMIC DNA]</scope>
    <source>
        <strain evidence="3 4">LMG 24588</strain>
    </source>
</reference>
<dbReference type="AlphaFoldDB" id="A0A1W6BY24"/>
<evidence type="ECO:0000313" key="4">
    <source>
        <dbReference type="Proteomes" id="UP000192902"/>
    </source>
</evidence>
<keyword evidence="2" id="KW-0732">Signal</keyword>